<evidence type="ECO:0000256" key="3">
    <source>
        <dbReference type="SAM" id="MobiDB-lite"/>
    </source>
</evidence>
<evidence type="ECO:0000256" key="1">
    <source>
        <dbReference type="ARBA" id="ARBA00006180"/>
    </source>
</evidence>
<evidence type="ECO:0000313" key="4">
    <source>
        <dbReference type="EMBL" id="KAG9243122.1"/>
    </source>
</evidence>
<protein>
    <submittedName>
        <fullName evidence="4">SIT4 phosphatase-associated protein-domain-containing protein</fullName>
    </submittedName>
</protein>
<dbReference type="GO" id="GO:0019888">
    <property type="term" value="F:protein phosphatase regulator activity"/>
    <property type="evidence" value="ECO:0007669"/>
    <property type="project" value="TreeGrafter"/>
</dbReference>
<feature type="region of interest" description="Disordered" evidence="3">
    <location>
        <begin position="78"/>
        <end position="110"/>
    </location>
</feature>
<dbReference type="GO" id="GO:0005634">
    <property type="term" value="C:nucleus"/>
    <property type="evidence" value="ECO:0007669"/>
    <property type="project" value="TreeGrafter"/>
</dbReference>
<feature type="region of interest" description="Disordered" evidence="3">
    <location>
        <begin position="578"/>
        <end position="667"/>
    </location>
</feature>
<dbReference type="InterPro" id="IPR007587">
    <property type="entry name" value="SAPS"/>
</dbReference>
<feature type="compositionally biased region" description="Acidic residues" evidence="3">
    <location>
        <begin position="904"/>
        <end position="918"/>
    </location>
</feature>
<name>A0A9P7Z124_9HELO</name>
<dbReference type="AlphaFoldDB" id="A0A9P7Z124"/>
<comment type="similarity">
    <text evidence="1">Belongs to the SAPS family.</text>
</comment>
<dbReference type="GO" id="GO:0005829">
    <property type="term" value="C:cytosol"/>
    <property type="evidence" value="ECO:0007669"/>
    <property type="project" value="TreeGrafter"/>
</dbReference>
<organism evidence="4 5">
    <name type="scientific">Calycina marina</name>
    <dbReference type="NCBI Taxonomy" id="1763456"/>
    <lineage>
        <taxon>Eukaryota</taxon>
        <taxon>Fungi</taxon>
        <taxon>Dikarya</taxon>
        <taxon>Ascomycota</taxon>
        <taxon>Pezizomycotina</taxon>
        <taxon>Leotiomycetes</taxon>
        <taxon>Helotiales</taxon>
        <taxon>Pezizellaceae</taxon>
        <taxon>Calycina</taxon>
    </lineage>
</organism>
<dbReference type="EMBL" id="MU254004">
    <property type="protein sequence ID" value="KAG9243122.1"/>
    <property type="molecule type" value="Genomic_DNA"/>
</dbReference>
<proteinExistence type="inferred from homology"/>
<comment type="caution">
    <text evidence="4">The sequence shown here is derived from an EMBL/GenBank/DDBJ whole genome shotgun (WGS) entry which is preliminary data.</text>
</comment>
<sequence>MFWRFGGYANVSAIDTLLEKHELELTDLLDEGDLIQELKQHNTKLIEYLRDDAVLERLLEYVVAPKFVPALEAEGTHKDAVQAADSKGKRKSKSRSVSRARDAIEEEDEEEREKKRNRYAYVAAEILSSDNWSICEALMECKGLRKFWDFLKLPAPLDPLQASYFTKVNEALLDRKTEEMLELFKSIDGAVKSMLLHVDSAQIMDCLLKIISLEKGEGGQGIVDWLHSQDLMPILLSFLSSEHSWATQTSAGDFLKAIITISANASQNEQSCIGPNELTRQLVSHECIERLIFDMLKGGNPLTVGVGIVIEVIRKNNSDYDPDVGAEANAIPSSRDPIYLGTLLRLFAQRVPDFMALILSPNHTIGGGDGPVTIKRKELNAAFGGKIEPLGFDRFKTCELMAELLHCSNMGLLNEIGSEEFVKVRDAERERLKSEGNLAVSPLQIGADDELTMRSSTQTRLGSPDGSRKLEIQNATDDDGFEEVTHAADLGDDAKDDFDEKPEIEDLLDSNLPPLMSFLDKDDDEFVDEPLSSPRLQNPPSFHDEALEPEMMVQPLSSTKELTQQVDSLEVNEEDIAMTSAKHATLGRPESKEPETLIPEEEDSPTSEDPRSLDHTSTSEPAHPEDKPAPLFTKKNENVASLDSTAPPASIPSSKSLDNTMGEAGDSSNIVMGKTEYSQAPGDNNVAPVVGDFLKMQFVEHKVVPTILDFFFRFPWNNFLHNVVYDVVQQVFNGPMDRGFNRSLAIDLFETGNITMRIVDGQKKSDEAQTKNKMRLGYMGHLTLIAEEVVKFTERHPPELLSDMVKDKVMNEEWTVYVEATLAETRERDNAILGGVRPDLSVGPRQAVMNAVSAANNFGGASSALAEAGLNGSTLDNIDLANSNGTSNFILTGGTLLSGFGSSSDEDDDEMEEDNEEEGLPRLSSSAEVGHDSQYCPSAPNLDKHNDDEVDFEYLEQLDRDIPLFNEGDYIDR</sequence>
<dbReference type="PANTHER" id="PTHR12634">
    <property type="entry name" value="SIT4 YEAST -ASSOCIATING PROTEIN-RELATED"/>
    <property type="match status" value="1"/>
</dbReference>
<accession>A0A9P7Z124</accession>
<dbReference type="Pfam" id="PF04499">
    <property type="entry name" value="SAPS"/>
    <property type="match status" value="1"/>
</dbReference>
<dbReference type="PANTHER" id="PTHR12634:SF8">
    <property type="entry name" value="FIERY MOUNTAIN, ISOFORM D"/>
    <property type="match status" value="1"/>
</dbReference>
<feature type="region of interest" description="Disordered" evidence="3">
    <location>
        <begin position="900"/>
        <end position="948"/>
    </location>
</feature>
<reference evidence="4" key="1">
    <citation type="journal article" date="2021" name="IMA Fungus">
        <title>Genomic characterization of three marine fungi, including Emericellopsis atlantica sp. nov. with signatures of a generalist lifestyle and marine biomass degradation.</title>
        <authorList>
            <person name="Hagestad O.C."/>
            <person name="Hou L."/>
            <person name="Andersen J.H."/>
            <person name="Hansen E.H."/>
            <person name="Altermark B."/>
            <person name="Li C."/>
            <person name="Kuhnert E."/>
            <person name="Cox R.J."/>
            <person name="Crous P.W."/>
            <person name="Spatafora J.W."/>
            <person name="Lail K."/>
            <person name="Amirebrahimi M."/>
            <person name="Lipzen A."/>
            <person name="Pangilinan J."/>
            <person name="Andreopoulos W."/>
            <person name="Hayes R.D."/>
            <person name="Ng V."/>
            <person name="Grigoriev I.V."/>
            <person name="Jackson S.A."/>
            <person name="Sutton T.D.S."/>
            <person name="Dobson A.D.W."/>
            <person name="Rama T."/>
        </authorList>
    </citation>
    <scope>NUCLEOTIDE SEQUENCE</scope>
    <source>
        <strain evidence="4">TRa3180A</strain>
    </source>
</reference>
<dbReference type="Proteomes" id="UP000887226">
    <property type="component" value="Unassembled WGS sequence"/>
</dbReference>
<keyword evidence="2" id="KW-0131">Cell cycle</keyword>
<dbReference type="GO" id="GO:0019903">
    <property type="term" value="F:protein phosphatase binding"/>
    <property type="evidence" value="ECO:0007669"/>
    <property type="project" value="InterPro"/>
</dbReference>
<keyword evidence="5" id="KW-1185">Reference proteome</keyword>
<gene>
    <name evidence="4" type="ORF">BJ878DRAFT_553521</name>
</gene>
<feature type="compositionally biased region" description="Basic residues" evidence="3">
    <location>
        <begin position="88"/>
        <end position="98"/>
    </location>
</feature>
<evidence type="ECO:0000256" key="2">
    <source>
        <dbReference type="ARBA" id="ARBA00023306"/>
    </source>
</evidence>
<dbReference type="OrthoDB" id="295029at2759"/>
<evidence type="ECO:0000313" key="5">
    <source>
        <dbReference type="Proteomes" id="UP000887226"/>
    </source>
</evidence>